<sequence>MSYLAHFAQQVLAGSSSTGHTAIKILRLALPDAVLISTNFEQYLGRRKARGATVTPDYNLLGLVGRVRETTADKPGIGAMVNAVKRVVTGNVYRMQTIRRTGSTYTNIRP</sequence>
<dbReference type="EMBL" id="JAJTJA010000005">
    <property type="protein sequence ID" value="KAH8699035.1"/>
    <property type="molecule type" value="Genomic_DNA"/>
</dbReference>
<proteinExistence type="predicted"/>
<name>A0AAD4KRW9_9EURO</name>
<evidence type="ECO:0000313" key="1">
    <source>
        <dbReference type="EMBL" id="KAH8699035.1"/>
    </source>
</evidence>
<evidence type="ECO:0000313" key="2">
    <source>
        <dbReference type="Proteomes" id="UP001201262"/>
    </source>
</evidence>
<dbReference type="Proteomes" id="UP001201262">
    <property type="component" value="Unassembled WGS sequence"/>
</dbReference>
<dbReference type="AlphaFoldDB" id="A0AAD4KRW9"/>
<reference evidence="1" key="1">
    <citation type="submission" date="2021-12" db="EMBL/GenBank/DDBJ databases">
        <title>Convergent genome expansion in fungi linked to evolution of root-endophyte symbiosis.</title>
        <authorList>
            <consortium name="DOE Joint Genome Institute"/>
            <person name="Ke Y.-H."/>
            <person name="Bonito G."/>
            <person name="Liao H.-L."/>
            <person name="Looney B."/>
            <person name="Rojas-Flechas A."/>
            <person name="Nash J."/>
            <person name="Hameed K."/>
            <person name="Schadt C."/>
            <person name="Martin F."/>
            <person name="Crous P.W."/>
            <person name="Miettinen O."/>
            <person name="Magnuson J.K."/>
            <person name="Labbe J."/>
            <person name="Jacobson D."/>
            <person name="Doktycz M.J."/>
            <person name="Veneault-Fourrey C."/>
            <person name="Kuo A."/>
            <person name="Mondo S."/>
            <person name="Calhoun S."/>
            <person name="Riley R."/>
            <person name="Ohm R."/>
            <person name="LaButti K."/>
            <person name="Andreopoulos B."/>
            <person name="Pangilinan J."/>
            <person name="Nolan M."/>
            <person name="Tritt A."/>
            <person name="Clum A."/>
            <person name="Lipzen A."/>
            <person name="Daum C."/>
            <person name="Barry K."/>
            <person name="Grigoriev I.V."/>
            <person name="Vilgalys R."/>
        </authorList>
    </citation>
    <scope>NUCLEOTIDE SEQUENCE</scope>
    <source>
        <strain evidence="1">PMI_201</strain>
    </source>
</reference>
<gene>
    <name evidence="1" type="ORF">BGW36DRAFT_406880</name>
</gene>
<protein>
    <submittedName>
        <fullName evidence="1">Uncharacterized protein</fullName>
    </submittedName>
</protein>
<comment type="caution">
    <text evidence="1">The sequence shown here is derived from an EMBL/GenBank/DDBJ whole genome shotgun (WGS) entry which is preliminary data.</text>
</comment>
<accession>A0AAD4KRW9</accession>
<dbReference type="RefSeq" id="XP_046073499.1">
    <property type="nucleotide sequence ID" value="XM_046219017.1"/>
</dbReference>
<organism evidence="1 2">
    <name type="scientific">Talaromyces proteolyticus</name>
    <dbReference type="NCBI Taxonomy" id="1131652"/>
    <lineage>
        <taxon>Eukaryota</taxon>
        <taxon>Fungi</taxon>
        <taxon>Dikarya</taxon>
        <taxon>Ascomycota</taxon>
        <taxon>Pezizomycotina</taxon>
        <taxon>Eurotiomycetes</taxon>
        <taxon>Eurotiomycetidae</taxon>
        <taxon>Eurotiales</taxon>
        <taxon>Trichocomaceae</taxon>
        <taxon>Talaromyces</taxon>
        <taxon>Talaromyces sect. Bacilispori</taxon>
    </lineage>
</organism>
<keyword evidence="2" id="KW-1185">Reference proteome</keyword>
<dbReference type="GeneID" id="70249304"/>